<comment type="caution">
    <text evidence="1">The sequence shown here is derived from an EMBL/GenBank/DDBJ whole genome shotgun (WGS) entry which is preliminary data.</text>
</comment>
<organism evidence="1 2">
    <name type="scientific">Paractinoplanes bogorensis</name>
    <dbReference type="NCBI Taxonomy" id="1610840"/>
    <lineage>
        <taxon>Bacteria</taxon>
        <taxon>Bacillati</taxon>
        <taxon>Actinomycetota</taxon>
        <taxon>Actinomycetes</taxon>
        <taxon>Micromonosporales</taxon>
        <taxon>Micromonosporaceae</taxon>
        <taxon>Paractinoplanes</taxon>
    </lineage>
</organism>
<proteinExistence type="predicted"/>
<dbReference type="RefSeq" id="WP_215792083.1">
    <property type="nucleotide sequence ID" value="NZ_JAHKKG010000010.1"/>
</dbReference>
<name>A0ABS5YWJ3_9ACTN</name>
<keyword evidence="2" id="KW-1185">Reference proteome</keyword>
<evidence type="ECO:0008006" key="3">
    <source>
        <dbReference type="Google" id="ProtNLM"/>
    </source>
</evidence>
<gene>
    <name evidence="1" type="ORF">KOI35_30315</name>
</gene>
<dbReference type="EMBL" id="JAHKKG010000010">
    <property type="protein sequence ID" value="MBU2667814.1"/>
    <property type="molecule type" value="Genomic_DNA"/>
</dbReference>
<evidence type="ECO:0000313" key="1">
    <source>
        <dbReference type="EMBL" id="MBU2667814.1"/>
    </source>
</evidence>
<evidence type="ECO:0000313" key="2">
    <source>
        <dbReference type="Proteomes" id="UP001519654"/>
    </source>
</evidence>
<protein>
    <recommendedName>
        <fullName evidence="3">ABM domain-containing protein</fullName>
    </recommendedName>
</protein>
<reference evidence="1 2" key="1">
    <citation type="submission" date="2021-06" db="EMBL/GenBank/DDBJ databases">
        <title>Actinoplanes lichenicola sp. nov., and Actinoplanes ovalisporus sp. nov., isolated from lichen in Thailand.</title>
        <authorList>
            <person name="Saeng-In P."/>
            <person name="Kanchanasin P."/>
            <person name="Yuki M."/>
            <person name="Kudo T."/>
            <person name="Ohkuma M."/>
            <person name="Phongsopitanun W."/>
            <person name="Tanasupawat S."/>
        </authorList>
    </citation>
    <scope>NUCLEOTIDE SEQUENCE [LARGE SCALE GENOMIC DNA]</scope>
    <source>
        <strain evidence="1 2">NBRC 110975</strain>
    </source>
</reference>
<sequence>MTARNQVDLIFKYRVADEARFAESQELIYPRTEADEPYLIEYQVFRQPDGVHLQHERYFDEDSIWRHLEVTAAGQQAWNEATELIEVNVIGPVGEKFREAFAGPAVFFYDRVREVVR</sequence>
<accession>A0ABS5YWJ3</accession>
<dbReference type="Proteomes" id="UP001519654">
    <property type="component" value="Unassembled WGS sequence"/>
</dbReference>